<keyword evidence="2" id="KW-1185">Reference proteome</keyword>
<name>A0A8S1YQ29_9CILI</name>
<dbReference type="PANTHER" id="PTHR33706:SF1">
    <property type="entry name" value="TPR REPEAT PROTEIN"/>
    <property type="match status" value="1"/>
</dbReference>
<gene>
    <name evidence="1" type="ORF">PPENT_87.1.T1930015</name>
</gene>
<protein>
    <submittedName>
        <fullName evidence="1">Uncharacterized protein</fullName>
    </submittedName>
</protein>
<evidence type="ECO:0000313" key="1">
    <source>
        <dbReference type="EMBL" id="CAD8214012.1"/>
    </source>
</evidence>
<dbReference type="Proteomes" id="UP000689195">
    <property type="component" value="Unassembled WGS sequence"/>
</dbReference>
<reference evidence="1" key="1">
    <citation type="submission" date="2021-01" db="EMBL/GenBank/DDBJ databases">
        <authorList>
            <consortium name="Genoscope - CEA"/>
            <person name="William W."/>
        </authorList>
    </citation>
    <scope>NUCLEOTIDE SEQUENCE</scope>
</reference>
<dbReference type="EMBL" id="CAJJDO010000193">
    <property type="protein sequence ID" value="CAD8214012.1"/>
    <property type="molecule type" value="Genomic_DNA"/>
</dbReference>
<accession>A0A8S1YQ29</accession>
<organism evidence="1 2">
    <name type="scientific">Paramecium pentaurelia</name>
    <dbReference type="NCBI Taxonomy" id="43138"/>
    <lineage>
        <taxon>Eukaryota</taxon>
        <taxon>Sar</taxon>
        <taxon>Alveolata</taxon>
        <taxon>Ciliophora</taxon>
        <taxon>Intramacronucleata</taxon>
        <taxon>Oligohymenophorea</taxon>
        <taxon>Peniculida</taxon>
        <taxon>Parameciidae</taxon>
        <taxon>Paramecium</taxon>
    </lineage>
</organism>
<evidence type="ECO:0000313" key="2">
    <source>
        <dbReference type="Proteomes" id="UP000689195"/>
    </source>
</evidence>
<comment type="caution">
    <text evidence="1">The sequence shown here is derived from an EMBL/GenBank/DDBJ whole genome shotgun (WGS) entry which is preliminary data.</text>
</comment>
<proteinExistence type="predicted"/>
<dbReference type="PANTHER" id="PTHR33706">
    <property type="entry name" value="MORN VARIANT REPEAT PROTEIN"/>
    <property type="match status" value="1"/>
</dbReference>
<dbReference type="AlphaFoldDB" id="A0A8S1YQ29"/>
<sequence>MKFENMLIAKGKIIGVNYNYKERFMQWGWKIQFKGQKNGKWMELIDRFQNNTQVILVNIKMIKQLVDGIIMVGRLYDQRSDDNKIGRQIEMSDGFQDDSKLTYKGEYKNNQKVGKSESFWSWVGNKNVKLQIQTHAQVLEHLTMKKTQQKLEDGWSQEMGLVYIKMGKKQVNGKFLIQRKALNNFNRCTMILLQMLQKVVLQCMMKDVMGLILEDRLNCGKILMIIHKFIIMVNIK</sequence>